<accession>A0AAU9PMY0</accession>
<sequence>MGKNYRLLEDAHVHLLASLQFNLGSWCRSTLCLDYLSLLHTHMTDPLKTLPKDEGVEKVVEFMDAYSISQEDFESLMLMSKFQERPNLLEGVQPAVKATLTKAYNKGSKTRVIRTTDLITLPGIKKAPKKRGQAMLEPIDVGD</sequence>
<dbReference type="PANTHER" id="PTHR23389">
    <property type="entry name" value="CHROMOSOME TRANSMISSION FIDELITY FACTOR 18"/>
    <property type="match status" value="1"/>
</dbReference>
<feature type="domain" description="DNA replication factor RFC1 C-terminal" evidence="2">
    <location>
        <begin position="2"/>
        <end position="106"/>
    </location>
</feature>
<reference evidence="3 4" key="1">
    <citation type="submission" date="2022-01" db="EMBL/GenBank/DDBJ databases">
        <authorList>
            <person name="Xiong W."/>
            <person name="Schranz E."/>
        </authorList>
    </citation>
    <scope>NUCLEOTIDE SEQUENCE [LARGE SCALE GENOMIC DNA]</scope>
</reference>
<dbReference type="GO" id="GO:0005663">
    <property type="term" value="C:DNA replication factor C complex"/>
    <property type="evidence" value="ECO:0007669"/>
    <property type="project" value="InterPro"/>
</dbReference>
<evidence type="ECO:0000313" key="3">
    <source>
        <dbReference type="EMBL" id="CAH1451591.1"/>
    </source>
</evidence>
<dbReference type="AlphaFoldDB" id="A0AAU9PMY0"/>
<dbReference type="GO" id="GO:0003689">
    <property type="term" value="F:DNA clamp loader activity"/>
    <property type="evidence" value="ECO:0007669"/>
    <property type="project" value="InterPro"/>
</dbReference>
<dbReference type="GO" id="GO:0005524">
    <property type="term" value="F:ATP binding"/>
    <property type="evidence" value="ECO:0007669"/>
    <property type="project" value="InterPro"/>
</dbReference>
<dbReference type="InterPro" id="IPR013725">
    <property type="entry name" value="DNA_replication_fac_RFC1_C"/>
</dbReference>
<keyword evidence="1" id="KW-0235">DNA replication</keyword>
<evidence type="ECO:0000256" key="1">
    <source>
        <dbReference type="ARBA" id="ARBA00022705"/>
    </source>
</evidence>
<comment type="caution">
    <text evidence="3">The sequence shown here is derived from an EMBL/GenBank/DDBJ whole genome shotgun (WGS) entry which is preliminary data.</text>
</comment>
<protein>
    <recommendedName>
        <fullName evidence="2">DNA replication factor RFC1 C-terminal domain-containing protein</fullName>
    </recommendedName>
</protein>
<organism evidence="3 4">
    <name type="scientific">Lactuca virosa</name>
    <dbReference type="NCBI Taxonomy" id="75947"/>
    <lineage>
        <taxon>Eukaryota</taxon>
        <taxon>Viridiplantae</taxon>
        <taxon>Streptophyta</taxon>
        <taxon>Embryophyta</taxon>
        <taxon>Tracheophyta</taxon>
        <taxon>Spermatophyta</taxon>
        <taxon>Magnoliopsida</taxon>
        <taxon>eudicotyledons</taxon>
        <taxon>Gunneridae</taxon>
        <taxon>Pentapetalae</taxon>
        <taxon>asterids</taxon>
        <taxon>campanulids</taxon>
        <taxon>Asterales</taxon>
        <taxon>Asteraceae</taxon>
        <taxon>Cichorioideae</taxon>
        <taxon>Cichorieae</taxon>
        <taxon>Lactucinae</taxon>
        <taxon>Lactuca</taxon>
    </lineage>
</organism>
<evidence type="ECO:0000259" key="2">
    <source>
        <dbReference type="Pfam" id="PF08519"/>
    </source>
</evidence>
<dbReference type="GO" id="GO:0005634">
    <property type="term" value="C:nucleus"/>
    <property type="evidence" value="ECO:0007669"/>
    <property type="project" value="TreeGrafter"/>
</dbReference>
<proteinExistence type="predicted"/>
<dbReference type="Pfam" id="PF08519">
    <property type="entry name" value="RFC1"/>
    <property type="match status" value="1"/>
</dbReference>
<keyword evidence="4" id="KW-1185">Reference proteome</keyword>
<dbReference type="Proteomes" id="UP001157418">
    <property type="component" value="Unassembled WGS sequence"/>
</dbReference>
<evidence type="ECO:0000313" key="4">
    <source>
        <dbReference type="Proteomes" id="UP001157418"/>
    </source>
</evidence>
<gene>
    <name evidence="3" type="ORF">LVIROSA_LOCUS36944</name>
</gene>
<dbReference type="GO" id="GO:0006260">
    <property type="term" value="P:DNA replication"/>
    <property type="evidence" value="ECO:0007669"/>
    <property type="project" value="UniProtKB-KW"/>
</dbReference>
<dbReference type="GO" id="GO:0003677">
    <property type="term" value="F:DNA binding"/>
    <property type="evidence" value="ECO:0007669"/>
    <property type="project" value="TreeGrafter"/>
</dbReference>
<name>A0AAU9PMY0_9ASTR</name>
<dbReference type="PANTHER" id="PTHR23389:SF6">
    <property type="entry name" value="REPLICATION FACTOR C SUBUNIT 1"/>
    <property type="match status" value="1"/>
</dbReference>
<dbReference type="EMBL" id="CAKMRJ010005745">
    <property type="protein sequence ID" value="CAH1451591.1"/>
    <property type="molecule type" value="Genomic_DNA"/>
</dbReference>